<sequence>SAESWAYALYAYGYRDYDRVFLPFGYSINIAFWAGHYGAEKIGCEVVPGGMLDTEARILKMKEIRATALMATPTYILGMADVARKRLGIDPAKDLYIKKITCAGEPGACIPATKKRMEEMWGAKVYDQVGATEIGHWGYECQAQAGLHVLEAFHLVEIEDIKTGDAITEPGKRGSMVVTTFDRFAHPCVRFDSKDIIEWSPIEKCECGRTFRLLKGGVIGRADDITKVKGVLLAPTAIEEVVRGIPELSDEYE</sequence>
<evidence type="ECO:0000313" key="1">
    <source>
        <dbReference type="EMBL" id="GAI36814.1"/>
    </source>
</evidence>
<dbReference type="PANTHER" id="PTHR43845">
    <property type="entry name" value="BLR5969 PROTEIN"/>
    <property type="match status" value="1"/>
</dbReference>
<dbReference type="InterPro" id="IPR042099">
    <property type="entry name" value="ANL_N_sf"/>
</dbReference>
<dbReference type="SUPFAM" id="SSF56801">
    <property type="entry name" value="Acetyl-CoA synthetase-like"/>
    <property type="match status" value="1"/>
</dbReference>
<feature type="non-terminal residue" evidence="1">
    <location>
        <position position="253"/>
    </location>
</feature>
<name>X1Q0S3_9ZZZZ</name>
<gene>
    <name evidence="1" type="ORF">S06H3_49647</name>
</gene>
<dbReference type="AlphaFoldDB" id="X1Q0S3"/>
<reference evidence="1" key="1">
    <citation type="journal article" date="2014" name="Front. Microbiol.">
        <title>High frequency of phylogenetically diverse reductive dehalogenase-homologous genes in deep subseafloor sedimentary metagenomes.</title>
        <authorList>
            <person name="Kawai M."/>
            <person name="Futagami T."/>
            <person name="Toyoda A."/>
            <person name="Takaki Y."/>
            <person name="Nishi S."/>
            <person name="Hori S."/>
            <person name="Arai W."/>
            <person name="Tsubouchi T."/>
            <person name="Morono Y."/>
            <person name="Uchiyama I."/>
            <person name="Ito T."/>
            <person name="Fujiyama A."/>
            <person name="Inagaki F."/>
            <person name="Takami H."/>
        </authorList>
    </citation>
    <scope>NUCLEOTIDE SEQUENCE</scope>
    <source>
        <strain evidence="1">Expedition CK06-06</strain>
    </source>
</reference>
<protein>
    <recommendedName>
        <fullName evidence="2">AMP-dependent synthetase/ligase domain-containing protein</fullName>
    </recommendedName>
</protein>
<feature type="non-terminal residue" evidence="1">
    <location>
        <position position="1"/>
    </location>
</feature>
<accession>X1Q0S3</accession>
<dbReference type="PANTHER" id="PTHR43845:SF1">
    <property type="entry name" value="BLR5969 PROTEIN"/>
    <property type="match status" value="1"/>
</dbReference>
<dbReference type="EMBL" id="BARV01031363">
    <property type="protein sequence ID" value="GAI36814.1"/>
    <property type="molecule type" value="Genomic_DNA"/>
</dbReference>
<evidence type="ECO:0008006" key="2">
    <source>
        <dbReference type="Google" id="ProtNLM"/>
    </source>
</evidence>
<proteinExistence type="predicted"/>
<comment type="caution">
    <text evidence="1">The sequence shown here is derived from an EMBL/GenBank/DDBJ whole genome shotgun (WGS) entry which is preliminary data.</text>
</comment>
<organism evidence="1">
    <name type="scientific">marine sediment metagenome</name>
    <dbReference type="NCBI Taxonomy" id="412755"/>
    <lineage>
        <taxon>unclassified sequences</taxon>
        <taxon>metagenomes</taxon>
        <taxon>ecological metagenomes</taxon>
    </lineage>
</organism>
<dbReference type="Gene3D" id="3.40.50.12780">
    <property type="entry name" value="N-terminal domain of ligase-like"/>
    <property type="match status" value="1"/>
</dbReference>